<dbReference type="EMBL" id="CM001743">
    <property type="protein sequence ID" value="KJB25323.1"/>
    <property type="molecule type" value="Genomic_DNA"/>
</dbReference>
<keyword evidence="4" id="KW-1185">Reference proteome</keyword>
<reference evidence="3 4" key="1">
    <citation type="journal article" date="2012" name="Nature">
        <title>Repeated polyploidization of Gossypium genomes and the evolution of spinnable cotton fibres.</title>
        <authorList>
            <person name="Paterson A.H."/>
            <person name="Wendel J.F."/>
            <person name="Gundlach H."/>
            <person name="Guo H."/>
            <person name="Jenkins J."/>
            <person name="Jin D."/>
            <person name="Llewellyn D."/>
            <person name="Showmaker K.C."/>
            <person name="Shu S."/>
            <person name="Udall J."/>
            <person name="Yoo M.J."/>
            <person name="Byers R."/>
            <person name="Chen W."/>
            <person name="Doron-Faigenboim A."/>
            <person name="Duke M.V."/>
            <person name="Gong L."/>
            <person name="Grimwood J."/>
            <person name="Grover C."/>
            <person name="Grupp K."/>
            <person name="Hu G."/>
            <person name="Lee T.H."/>
            <person name="Li J."/>
            <person name="Lin L."/>
            <person name="Liu T."/>
            <person name="Marler B.S."/>
            <person name="Page J.T."/>
            <person name="Roberts A.W."/>
            <person name="Romanel E."/>
            <person name="Sanders W.S."/>
            <person name="Szadkowski E."/>
            <person name="Tan X."/>
            <person name="Tang H."/>
            <person name="Xu C."/>
            <person name="Wang J."/>
            <person name="Wang Z."/>
            <person name="Zhang D."/>
            <person name="Zhang L."/>
            <person name="Ashrafi H."/>
            <person name="Bedon F."/>
            <person name="Bowers J.E."/>
            <person name="Brubaker C.L."/>
            <person name="Chee P.W."/>
            <person name="Das S."/>
            <person name="Gingle A.R."/>
            <person name="Haigler C.H."/>
            <person name="Harker D."/>
            <person name="Hoffmann L.V."/>
            <person name="Hovav R."/>
            <person name="Jones D.C."/>
            <person name="Lemke C."/>
            <person name="Mansoor S."/>
            <person name="ur Rahman M."/>
            <person name="Rainville L.N."/>
            <person name="Rambani A."/>
            <person name="Reddy U.K."/>
            <person name="Rong J.K."/>
            <person name="Saranga Y."/>
            <person name="Scheffler B.E."/>
            <person name="Scheffler J.A."/>
            <person name="Stelly D.M."/>
            <person name="Triplett B.A."/>
            <person name="Van Deynze A."/>
            <person name="Vaslin M.F."/>
            <person name="Waghmare V.N."/>
            <person name="Walford S.A."/>
            <person name="Wright R.J."/>
            <person name="Zaki E.A."/>
            <person name="Zhang T."/>
            <person name="Dennis E.S."/>
            <person name="Mayer K.F."/>
            <person name="Peterson D.G."/>
            <person name="Rokhsar D.S."/>
            <person name="Wang X."/>
            <person name="Schmutz J."/>
        </authorList>
    </citation>
    <scope>NUCLEOTIDE SEQUENCE [LARGE SCALE GENOMIC DNA]</scope>
</reference>
<accession>A0A0D2PED0</accession>
<protein>
    <recommendedName>
        <fullName evidence="2">CAAX prenyl protease 2/Lysostaphin resistance protein A-like domain-containing protein</fullName>
    </recommendedName>
</protein>
<gene>
    <name evidence="3" type="ORF">B456_004G185700</name>
</gene>
<evidence type="ECO:0000313" key="4">
    <source>
        <dbReference type="Proteomes" id="UP000032304"/>
    </source>
</evidence>
<feature type="transmembrane region" description="Helical" evidence="1">
    <location>
        <begin position="273"/>
        <end position="291"/>
    </location>
</feature>
<dbReference type="Pfam" id="PF02517">
    <property type="entry name" value="Rce1-like"/>
    <property type="match status" value="1"/>
</dbReference>
<keyword evidence="1" id="KW-1133">Transmembrane helix</keyword>
<dbReference type="GO" id="GO:0004175">
    <property type="term" value="F:endopeptidase activity"/>
    <property type="evidence" value="ECO:0007669"/>
    <property type="project" value="UniProtKB-ARBA"/>
</dbReference>
<organism evidence="3 4">
    <name type="scientific">Gossypium raimondii</name>
    <name type="common">Peruvian cotton</name>
    <name type="synonym">Gossypium klotzschianum subsp. raimondii</name>
    <dbReference type="NCBI Taxonomy" id="29730"/>
    <lineage>
        <taxon>Eukaryota</taxon>
        <taxon>Viridiplantae</taxon>
        <taxon>Streptophyta</taxon>
        <taxon>Embryophyta</taxon>
        <taxon>Tracheophyta</taxon>
        <taxon>Spermatophyta</taxon>
        <taxon>Magnoliopsida</taxon>
        <taxon>eudicotyledons</taxon>
        <taxon>Gunneridae</taxon>
        <taxon>Pentapetalae</taxon>
        <taxon>rosids</taxon>
        <taxon>malvids</taxon>
        <taxon>Malvales</taxon>
        <taxon>Malvaceae</taxon>
        <taxon>Malvoideae</taxon>
        <taxon>Gossypium</taxon>
    </lineage>
</organism>
<dbReference type="Gramene" id="KJB25323">
    <property type="protein sequence ID" value="KJB25323"/>
    <property type="gene ID" value="B456_004G185700"/>
</dbReference>
<dbReference type="Proteomes" id="UP000032304">
    <property type="component" value="Chromosome 4"/>
</dbReference>
<dbReference type="AlphaFoldDB" id="A0A0D2PED0"/>
<evidence type="ECO:0000259" key="2">
    <source>
        <dbReference type="Pfam" id="PF02517"/>
    </source>
</evidence>
<keyword evidence="1" id="KW-0472">Membrane</keyword>
<feature type="domain" description="CAAX prenyl protease 2/Lysostaphin resistance protein A-like" evidence="2">
    <location>
        <begin position="180"/>
        <end position="308"/>
    </location>
</feature>
<dbReference type="PANTHER" id="PTHR36736">
    <property type="entry name" value="OS03G0100030 PROTEIN"/>
    <property type="match status" value="1"/>
</dbReference>
<dbReference type="InterPro" id="IPR003675">
    <property type="entry name" value="Rce1/LyrA-like_dom"/>
</dbReference>
<name>A0A0D2PED0_GOSRA</name>
<proteinExistence type="predicted"/>
<evidence type="ECO:0000313" key="3">
    <source>
        <dbReference type="EMBL" id="KJB25323.1"/>
    </source>
</evidence>
<dbReference type="GO" id="GO:0080120">
    <property type="term" value="P:CAAX-box protein maturation"/>
    <property type="evidence" value="ECO:0007669"/>
    <property type="project" value="UniProtKB-ARBA"/>
</dbReference>
<evidence type="ECO:0000256" key="1">
    <source>
        <dbReference type="SAM" id="Phobius"/>
    </source>
</evidence>
<keyword evidence="1" id="KW-0812">Transmembrane</keyword>
<dbReference type="PANTHER" id="PTHR36736:SF1">
    <property type="entry name" value="OS03G0100030 PROTEIN"/>
    <property type="match status" value="1"/>
</dbReference>
<feature type="transmembrane region" description="Helical" evidence="1">
    <location>
        <begin position="214"/>
        <end position="234"/>
    </location>
</feature>
<sequence length="342" mass="37700">MEIPILSLSSKTTPYLGSCCVSSSSSNSNFRLLCEFGARKRRMSVRCAKASVERTGEAAIKERESFTGSAMGVTTLDQSFGEDFPVWDKIGAVVRLSYGIGIYGGMALAGRFICSITGIDCMGGFHPSLDAILEGLGYAAPPIMALLFILDDEVVKLSPHARAIRDVEDEELRSFFYGMSPWQFILMVAASSVGEELFYRAAVQTGVLPPFVPFAQAFAAVITAALTGSLYYVAASPKDPTYVVAPVQRSGSAREDMKKLFAAWYERRQMKKIYSPLLEGILALYLGFEWIETNNILAPIITHGIYSAVILGHGLWKIHDHRRRLRQRIQQLKSEGKNSTKL</sequence>
<feature type="transmembrane region" description="Helical" evidence="1">
    <location>
        <begin position="297"/>
        <end position="316"/>
    </location>
</feature>